<dbReference type="Gene3D" id="1.10.10.10">
    <property type="entry name" value="Winged helix-like DNA-binding domain superfamily/Winged helix DNA-binding domain"/>
    <property type="match status" value="1"/>
</dbReference>
<dbReference type="SUPFAM" id="SSF46785">
    <property type="entry name" value="Winged helix' DNA-binding domain"/>
    <property type="match status" value="1"/>
</dbReference>
<accession>A0A160MZP3</accession>
<dbReference type="RefSeq" id="WP_063671646.1">
    <property type="nucleotide sequence ID" value="NZ_CP014841.1"/>
</dbReference>
<dbReference type="GO" id="GO:0003700">
    <property type="term" value="F:DNA-binding transcription factor activity"/>
    <property type="evidence" value="ECO:0007669"/>
    <property type="project" value="InterPro"/>
</dbReference>
<feature type="domain" description="HTH marR-type" evidence="4">
    <location>
        <begin position="14"/>
        <end position="146"/>
    </location>
</feature>
<dbReference type="KEGG" id="dtx:ATSB10_14770"/>
<dbReference type="InterPro" id="IPR036390">
    <property type="entry name" value="WH_DNA-bd_sf"/>
</dbReference>
<dbReference type="GO" id="GO:0003677">
    <property type="term" value="F:DNA binding"/>
    <property type="evidence" value="ECO:0007669"/>
    <property type="project" value="UniProtKB-KW"/>
</dbReference>
<keyword evidence="6" id="KW-1185">Reference proteome</keyword>
<keyword evidence="3" id="KW-0804">Transcription</keyword>
<dbReference type="AlphaFoldDB" id="A0A160MZP3"/>
<dbReference type="InterPro" id="IPR036388">
    <property type="entry name" value="WH-like_DNA-bd_sf"/>
</dbReference>
<evidence type="ECO:0000313" key="5">
    <source>
        <dbReference type="EMBL" id="AND68931.1"/>
    </source>
</evidence>
<dbReference type="PROSITE" id="PS50995">
    <property type="entry name" value="HTH_MARR_2"/>
    <property type="match status" value="1"/>
</dbReference>
<keyword evidence="2" id="KW-0238">DNA-binding</keyword>
<evidence type="ECO:0000256" key="2">
    <source>
        <dbReference type="ARBA" id="ARBA00023125"/>
    </source>
</evidence>
<gene>
    <name evidence="5" type="ORF">ATSB10_14770</name>
</gene>
<keyword evidence="1" id="KW-0805">Transcription regulation</keyword>
<proteinExistence type="predicted"/>
<dbReference type="EMBL" id="CP014841">
    <property type="protein sequence ID" value="AND68931.1"/>
    <property type="molecule type" value="Genomic_DNA"/>
</dbReference>
<dbReference type="Proteomes" id="UP000077255">
    <property type="component" value="Chromosome"/>
</dbReference>
<dbReference type="SMART" id="SM00347">
    <property type="entry name" value="HTH_MARR"/>
    <property type="match status" value="1"/>
</dbReference>
<evidence type="ECO:0000313" key="6">
    <source>
        <dbReference type="Proteomes" id="UP000077255"/>
    </source>
</evidence>
<dbReference type="InterPro" id="IPR000835">
    <property type="entry name" value="HTH_MarR-typ"/>
</dbReference>
<sequence length="156" mass="17025">MAARSSGTPVSPLEAHLGFWLRFVSNHVSARFQQQLEQRDISISEWVALRTLWAQPETRHAGLVRALGMTKGATSKVVSRLEHKGLAQRARAGDGTGGQALLLTAAGRALVPRLARVADANDAHFFGHLPAKQRQALMDAMQGLVKHHRLQQVPTT</sequence>
<dbReference type="Pfam" id="PF01047">
    <property type="entry name" value="MarR"/>
    <property type="match status" value="1"/>
</dbReference>
<reference evidence="5 6" key="1">
    <citation type="submission" date="2016-02" db="EMBL/GenBank/DDBJ databases">
        <title>Complete genome sequencing and analysis of ATSB10, Dyella thiooxydans isolated from rhizosphere soil of sunflower (Helianthus annuus L.).</title>
        <authorList>
            <person name="Lee Y."/>
            <person name="Hwangbo K."/>
            <person name="Chung H."/>
            <person name="Yoo J."/>
            <person name="Kim K.Y."/>
            <person name="Sa T.M."/>
            <person name="Um Y."/>
            <person name="Madhaiyan M."/>
        </authorList>
    </citation>
    <scope>NUCLEOTIDE SEQUENCE [LARGE SCALE GENOMIC DNA]</scope>
    <source>
        <strain evidence="5 6">ATSB10</strain>
    </source>
</reference>
<organism evidence="5 6">
    <name type="scientific">Dyella thiooxydans</name>
    <dbReference type="NCBI Taxonomy" id="445710"/>
    <lineage>
        <taxon>Bacteria</taxon>
        <taxon>Pseudomonadati</taxon>
        <taxon>Pseudomonadota</taxon>
        <taxon>Gammaproteobacteria</taxon>
        <taxon>Lysobacterales</taxon>
        <taxon>Rhodanobacteraceae</taxon>
        <taxon>Dyella</taxon>
    </lineage>
</organism>
<dbReference type="PANTHER" id="PTHR42756">
    <property type="entry name" value="TRANSCRIPTIONAL REGULATOR, MARR"/>
    <property type="match status" value="1"/>
</dbReference>
<evidence type="ECO:0000259" key="4">
    <source>
        <dbReference type="PROSITE" id="PS50995"/>
    </source>
</evidence>
<protein>
    <submittedName>
        <fullName evidence="5">MarR family transcriptional regulator</fullName>
    </submittedName>
</protein>
<dbReference type="PANTHER" id="PTHR42756:SF1">
    <property type="entry name" value="TRANSCRIPTIONAL REPRESSOR OF EMRAB OPERON"/>
    <property type="match status" value="1"/>
</dbReference>
<name>A0A160MZP3_9GAMM</name>
<dbReference type="OrthoDB" id="9815567at2"/>
<evidence type="ECO:0000256" key="3">
    <source>
        <dbReference type="ARBA" id="ARBA00023163"/>
    </source>
</evidence>
<dbReference type="PATRIC" id="fig|445710.3.peg.1472"/>
<evidence type="ECO:0000256" key="1">
    <source>
        <dbReference type="ARBA" id="ARBA00023015"/>
    </source>
</evidence>